<dbReference type="Pfam" id="PF00270">
    <property type="entry name" value="DEAD"/>
    <property type="match status" value="1"/>
</dbReference>
<feature type="short sequence motif" description="Q motif" evidence="6">
    <location>
        <begin position="6"/>
        <end position="34"/>
    </location>
</feature>
<dbReference type="InterPro" id="IPR044742">
    <property type="entry name" value="DEAD/DEAH_RhlB"/>
</dbReference>
<dbReference type="NCBIfam" id="NF008744">
    <property type="entry name" value="PRK11776.1"/>
    <property type="match status" value="1"/>
</dbReference>
<dbReference type="InterPro" id="IPR014001">
    <property type="entry name" value="Helicase_ATP-bd"/>
</dbReference>
<gene>
    <name evidence="11" type="primary">dbpA</name>
    <name evidence="11" type="ORF">CCOS865_05218</name>
</gene>
<proteinExistence type="inferred from homology"/>
<keyword evidence="1 7" id="KW-0547">Nucleotide-binding</keyword>
<evidence type="ECO:0000256" key="7">
    <source>
        <dbReference type="RuleBase" id="RU000492"/>
    </source>
</evidence>
<evidence type="ECO:0000256" key="2">
    <source>
        <dbReference type="ARBA" id="ARBA00022801"/>
    </source>
</evidence>
<dbReference type="CDD" id="cd12501">
    <property type="entry name" value="RRM_EcDbpA_like"/>
    <property type="match status" value="1"/>
</dbReference>
<keyword evidence="4 7" id="KW-0067">ATP-binding</keyword>
<dbReference type="Pfam" id="PF00271">
    <property type="entry name" value="Helicase_C"/>
    <property type="match status" value="1"/>
</dbReference>
<reference evidence="12" key="1">
    <citation type="submission" date="2018-08" db="EMBL/GenBank/DDBJ databases">
        <authorList>
            <person name="Blom J."/>
        </authorList>
    </citation>
    <scope>NUCLEOTIDE SEQUENCE [LARGE SCALE GENOMIC DNA]</scope>
    <source>
        <strain evidence="12">CCOS 865</strain>
    </source>
</reference>
<evidence type="ECO:0000313" key="12">
    <source>
        <dbReference type="Proteomes" id="UP000263595"/>
    </source>
</evidence>
<dbReference type="Proteomes" id="UP000263595">
    <property type="component" value="Unassembled WGS sequence"/>
</dbReference>
<dbReference type="InterPro" id="IPR050079">
    <property type="entry name" value="DEAD_box_RNA_helicase"/>
</dbReference>
<dbReference type="PANTHER" id="PTHR47959">
    <property type="entry name" value="ATP-DEPENDENT RNA HELICASE RHLE-RELATED"/>
    <property type="match status" value="1"/>
</dbReference>
<dbReference type="Gene3D" id="3.30.70.330">
    <property type="match status" value="1"/>
</dbReference>
<feature type="domain" description="Helicase ATP-binding" evidence="8">
    <location>
        <begin position="37"/>
        <end position="208"/>
    </location>
</feature>
<keyword evidence="12" id="KW-1185">Reference proteome</keyword>
<dbReference type="GO" id="GO:0016787">
    <property type="term" value="F:hydrolase activity"/>
    <property type="evidence" value="ECO:0007669"/>
    <property type="project" value="UniProtKB-KW"/>
</dbReference>
<dbReference type="InterPro" id="IPR012677">
    <property type="entry name" value="Nucleotide-bd_a/b_plait_sf"/>
</dbReference>
<dbReference type="EMBL" id="UNOZ01000038">
    <property type="protein sequence ID" value="SYX92924.1"/>
    <property type="molecule type" value="Genomic_DNA"/>
</dbReference>
<dbReference type="InterPro" id="IPR014014">
    <property type="entry name" value="RNA_helicase_DEAD_Q_motif"/>
</dbReference>
<dbReference type="CDD" id="cd00268">
    <property type="entry name" value="DEADc"/>
    <property type="match status" value="1"/>
</dbReference>
<evidence type="ECO:0000256" key="6">
    <source>
        <dbReference type="PROSITE-ProRule" id="PRU00552"/>
    </source>
</evidence>
<dbReference type="InterPro" id="IPR011545">
    <property type="entry name" value="DEAD/DEAH_box_helicase_dom"/>
</dbReference>
<evidence type="ECO:0000259" key="8">
    <source>
        <dbReference type="PROSITE" id="PS51192"/>
    </source>
</evidence>
<dbReference type="EC" id="3.6.4.13" evidence="11"/>
<dbReference type="GO" id="GO:0005829">
    <property type="term" value="C:cytosol"/>
    <property type="evidence" value="ECO:0007669"/>
    <property type="project" value="TreeGrafter"/>
</dbReference>
<evidence type="ECO:0000256" key="3">
    <source>
        <dbReference type="ARBA" id="ARBA00022806"/>
    </source>
</evidence>
<protein>
    <submittedName>
        <fullName evidence="11">ATP-dependent RNA helicase DbpA</fullName>
        <ecNumber evidence="11">3.6.4.13</ecNumber>
    </submittedName>
</protein>
<dbReference type="PROSITE" id="PS51195">
    <property type="entry name" value="Q_MOTIF"/>
    <property type="match status" value="1"/>
</dbReference>
<sequence length="461" mass="49644">MTTESTAFATLPLSNAMLANLDALGYAAMTPIQAQSLPVILRGQDLIAQAKTGSGKTAAFGIGLLNPLNPRYFGCQALVLCPTRELADQVAKELRRLARAEDNIKILTLCGGVSLGPQIASLEHGAHIIVGTPGRVQQHLDKGTLVLDGLNTLVLDEADRMLDMGFFDAIASIIGKTPSRRQTLLFSATYPSGIEQLAADFMRKPQQVKVEALHSETQIEQSFIEIDAEGRLDALTRVLGHYRPESCVAFCFTKQQCEDVVAHLTAKGIVAQALHGDLEQRDRDQVLAMFANRSSSVLVATDVAARGLDIDGLDMVINVELARDAEIHVHRVGRTGRAGEKGVAVSLVAPAEGHRAQAIEQLQKRPLRWEQLDSLKNKGGEPLLPVMVTLCIGAGRKDKLRPGDILGALTGDAGIPGKQVGKIAIFDFQAFVAVERALAKQAMQRLNSGKIKGRSLKVRIL</sequence>
<dbReference type="SMART" id="SM00490">
    <property type="entry name" value="HELICc"/>
    <property type="match status" value="1"/>
</dbReference>
<dbReference type="PROSITE" id="PS00039">
    <property type="entry name" value="DEAD_ATP_HELICASE"/>
    <property type="match status" value="1"/>
</dbReference>
<evidence type="ECO:0000313" key="11">
    <source>
        <dbReference type="EMBL" id="SYX92924.1"/>
    </source>
</evidence>
<dbReference type="SMART" id="SM00487">
    <property type="entry name" value="DEXDc"/>
    <property type="match status" value="1"/>
</dbReference>
<dbReference type="AlphaFoldDB" id="A0A383S219"/>
<dbReference type="OrthoDB" id="9805696at2"/>
<keyword evidence="2 7" id="KW-0378">Hydrolase</keyword>
<keyword evidence="3 7" id="KW-0347">Helicase</keyword>
<dbReference type="Pfam" id="PF03880">
    <property type="entry name" value="DbpA"/>
    <property type="match status" value="1"/>
</dbReference>
<dbReference type="GO" id="GO:0003724">
    <property type="term" value="F:RNA helicase activity"/>
    <property type="evidence" value="ECO:0007669"/>
    <property type="project" value="UniProtKB-EC"/>
</dbReference>
<dbReference type="GO" id="GO:0003676">
    <property type="term" value="F:nucleic acid binding"/>
    <property type="evidence" value="ECO:0007669"/>
    <property type="project" value="InterPro"/>
</dbReference>
<dbReference type="InterPro" id="IPR001650">
    <property type="entry name" value="Helicase_C-like"/>
</dbReference>
<dbReference type="InterPro" id="IPR005580">
    <property type="entry name" value="DbpA/CsdA_RNA-bd_dom"/>
</dbReference>
<name>A0A383S219_9PSED</name>
<dbReference type="InterPro" id="IPR000629">
    <property type="entry name" value="RNA-helicase_DEAD-box_CS"/>
</dbReference>
<evidence type="ECO:0000259" key="9">
    <source>
        <dbReference type="PROSITE" id="PS51194"/>
    </source>
</evidence>
<dbReference type="InterPro" id="IPR027417">
    <property type="entry name" value="P-loop_NTPase"/>
</dbReference>
<evidence type="ECO:0000256" key="4">
    <source>
        <dbReference type="ARBA" id="ARBA00022840"/>
    </source>
</evidence>
<comment type="similarity">
    <text evidence="5 7">Belongs to the DEAD box helicase family.</text>
</comment>
<accession>A0A383S219</accession>
<evidence type="ECO:0000256" key="1">
    <source>
        <dbReference type="ARBA" id="ARBA00022741"/>
    </source>
</evidence>
<dbReference type="CDD" id="cd18787">
    <property type="entry name" value="SF2_C_DEAD"/>
    <property type="match status" value="1"/>
</dbReference>
<dbReference type="SUPFAM" id="SSF52540">
    <property type="entry name" value="P-loop containing nucleoside triphosphate hydrolases"/>
    <property type="match status" value="1"/>
</dbReference>
<dbReference type="PROSITE" id="PS51194">
    <property type="entry name" value="HELICASE_CTER"/>
    <property type="match status" value="1"/>
</dbReference>
<dbReference type="PROSITE" id="PS51192">
    <property type="entry name" value="HELICASE_ATP_BIND_1"/>
    <property type="match status" value="1"/>
</dbReference>
<dbReference type="GO" id="GO:0005524">
    <property type="term" value="F:ATP binding"/>
    <property type="evidence" value="ECO:0007669"/>
    <property type="project" value="UniProtKB-KW"/>
</dbReference>
<feature type="domain" description="Helicase C-terminal" evidence="9">
    <location>
        <begin position="218"/>
        <end position="380"/>
    </location>
</feature>
<organism evidence="11 12">
    <name type="scientific">Pseudomonas reidholzensis</name>
    <dbReference type="NCBI Taxonomy" id="1785162"/>
    <lineage>
        <taxon>Bacteria</taxon>
        <taxon>Pseudomonadati</taxon>
        <taxon>Pseudomonadota</taxon>
        <taxon>Gammaproteobacteria</taxon>
        <taxon>Pseudomonadales</taxon>
        <taxon>Pseudomonadaceae</taxon>
        <taxon>Pseudomonas</taxon>
    </lineage>
</organism>
<dbReference type="Gene3D" id="3.40.50.300">
    <property type="entry name" value="P-loop containing nucleotide triphosphate hydrolases"/>
    <property type="match status" value="2"/>
</dbReference>
<evidence type="ECO:0000256" key="5">
    <source>
        <dbReference type="ARBA" id="ARBA00038437"/>
    </source>
</evidence>
<dbReference type="PANTHER" id="PTHR47959:SF1">
    <property type="entry name" value="ATP-DEPENDENT RNA HELICASE DBPA"/>
    <property type="match status" value="1"/>
</dbReference>
<feature type="domain" description="DEAD-box RNA helicase Q" evidence="10">
    <location>
        <begin position="6"/>
        <end position="34"/>
    </location>
</feature>
<evidence type="ECO:0000259" key="10">
    <source>
        <dbReference type="PROSITE" id="PS51195"/>
    </source>
</evidence>